<evidence type="ECO:0000256" key="15">
    <source>
        <dbReference type="ARBA" id="ARBA00077914"/>
    </source>
</evidence>
<evidence type="ECO:0000256" key="16">
    <source>
        <dbReference type="SAM" id="MobiDB-lite"/>
    </source>
</evidence>
<evidence type="ECO:0000256" key="8">
    <source>
        <dbReference type="ARBA" id="ARBA00022630"/>
    </source>
</evidence>
<dbReference type="GO" id="GO:0010181">
    <property type="term" value="F:FMN binding"/>
    <property type="evidence" value="ECO:0007669"/>
    <property type="project" value="InterPro"/>
</dbReference>
<dbReference type="FunFam" id="2.30.110.10:FF:000020">
    <property type="entry name" value="PNPO isoform 11"/>
    <property type="match status" value="1"/>
</dbReference>
<dbReference type="SUPFAM" id="SSF50475">
    <property type="entry name" value="FMN-binding split barrel"/>
    <property type="match status" value="1"/>
</dbReference>
<feature type="compositionally biased region" description="Polar residues" evidence="16">
    <location>
        <begin position="1"/>
        <end position="11"/>
    </location>
</feature>
<dbReference type="Pfam" id="PF10590">
    <property type="entry name" value="PNP_phzG_C"/>
    <property type="match status" value="1"/>
</dbReference>
<comment type="pathway">
    <text evidence="3">Cofactor metabolism; pyridoxal 5'-phosphate salvage; pyridoxal 5'-phosphate from pyridoxamine 5'-phosphate: step 1/1.</text>
</comment>
<dbReference type="Proteomes" id="UP001201812">
    <property type="component" value="Unassembled WGS sequence"/>
</dbReference>
<evidence type="ECO:0000256" key="9">
    <source>
        <dbReference type="ARBA" id="ARBA00022643"/>
    </source>
</evidence>
<feature type="domain" description="Pyridoxine 5'-phosphate oxidase dimerisation C-terminal" evidence="18">
    <location>
        <begin position="202"/>
        <end position="246"/>
    </location>
</feature>
<evidence type="ECO:0000256" key="14">
    <source>
        <dbReference type="ARBA" id="ARBA00073441"/>
    </source>
</evidence>
<evidence type="ECO:0000256" key="11">
    <source>
        <dbReference type="ARBA" id="ARBA00023096"/>
    </source>
</evidence>
<name>A0AAD4MZU7_9BILA</name>
<dbReference type="NCBIfam" id="TIGR00558">
    <property type="entry name" value="pdxH"/>
    <property type="match status" value="1"/>
</dbReference>
<dbReference type="Gene3D" id="2.30.110.10">
    <property type="entry name" value="Electron Transport, Fmn-binding Protein, Chain A"/>
    <property type="match status" value="1"/>
</dbReference>
<dbReference type="InterPro" id="IPR012349">
    <property type="entry name" value="Split_barrel_FMN-bd"/>
</dbReference>
<feature type="domain" description="Pyridoxamine 5'-phosphate oxidase N-terminal" evidence="17">
    <location>
        <begin position="65"/>
        <end position="179"/>
    </location>
</feature>
<comment type="catalytic activity">
    <reaction evidence="13">
        <text>pyridoxine 5'-phosphate + O2 = pyridoxal 5'-phosphate + H2O2</text>
        <dbReference type="Rhea" id="RHEA:15149"/>
        <dbReference type="ChEBI" id="CHEBI:15379"/>
        <dbReference type="ChEBI" id="CHEBI:16240"/>
        <dbReference type="ChEBI" id="CHEBI:58589"/>
        <dbReference type="ChEBI" id="CHEBI:597326"/>
        <dbReference type="EC" id="1.4.3.5"/>
    </reaction>
    <physiologicalReaction direction="left-to-right" evidence="13">
        <dbReference type="Rhea" id="RHEA:15150"/>
    </physiologicalReaction>
</comment>
<evidence type="ECO:0000256" key="3">
    <source>
        <dbReference type="ARBA" id="ARBA00004738"/>
    </source>
</evidence>
<evidence type="ECO:0000256" key="5">
    <source>
        <dbReference type="ARBA" id="ARBA00007301"/>
    </source>
</evidence>
<comment type="catalytic activity">
    <reaction evidence="12">
        <text>pyridoxamine 5'-phosphate + O2 + H2O = pyridoxal 5'-phosphate + H2O2 + NH4(+)</text>
        <dbReference type="Rhea" id="RHEA:15817"/>
        <dbReference type="ChEBI" id="CHEBI:15377"/>
        <dbReference type="ChEBI" id="CHEBI:15379"/>
        <dbReference type="ChEBI" id="CHEBI:16240"/>
        <dbReference type="ChEBI" id="CHEBI:28938"/>
        <dbReference type="ChEBI" id="CHEBI:58451"/>
        <dbReference type="ChEBI" id="CHEBI:597326"/>
        <dbReference type="EC" id="1.4.3.5"/>
    </reaction>
    <physiologicalReaction direction="left-to-right" evidence="12">
        <dbReference type="Rhea" id="RHEA:15818"/>
    </physiologicalReaction>
</comment>
<dbReference type="EC" id="1.4.3.5" evidence="7"/>
<proteinExistence type="inferred from homology"/>
<comment type="caution">
    <text evidence="19">The sequence shown here is derived from an EMBL/GenBank/DDBJ whole genome shotgun (WGS) entry which is preliminary data.</text>
</comment>
<dbReference type="AlphaFoldDB" id="A0AAD4MZU7"/>
<feature type="region of interest" description="Disordered" evidence="16">
    <location>
        <begin position="1"/>
        <end position="21"/>
    </location>
</feature>
<evidence type="ECO:0000259" key="17">
    <source>
        <dbReference type="Pfam" id="PF01243"/>
    </source>
</evidence>
<dbReference type="InterPro" id="IPR011576">
    <property type="entry name" value="Pyridox_Oxase_N"/>
</dbReference>
<dbReference type="GO" id="GO:0008615">
    <property type="term" value="P:pyridoxine biosynthetic process"/>
    <property type="evidence" value="ECO:0007669"/>
    <property type="project" value="UniProtKB-KW"/>
</dbReference>
<organism evidence="19 20">
    <name type="scientific">Ditylenchus destructor</name>
    <dbReference type="NCBI Taxonomy" id="166010"/>
    <lineage>
        <taxon>Eukaryota</taxon>
        <taxon>Metazoa</taxon>
        <taxon>Ecdysozoa</taxon>
        <taxon>Nematoda</taxon>
        <taxon>Chromadorea</taxon>
        <taxon>Rhabditida</taxon>
        <taxon>Tylenchina</taxon>
        <taxon>Tylenchomorpha</taxon>
        <taxon>Sphaerularioidea</taxon>
        <taxon>Anguinidae</taxon>
        <taxon>Anguininae</taxon>
        <taxon>Ditylenchus</taxon>
    </lineage>
</organism>
<evidence type="ECO:0000256" key="4">
    <source>
        <dbReference type="ARBA" id="ARBA00005037"/>
    </source>
</evidence>
<reference evidence="19" key="1">
    <citation type="submission" date="2022-01" db="EMBL/GenBank/DDBJ databases">
        <title>Genome Sequence Resource for Two Populations of Ditylenchus destructor, the Migratory Endoparasitic Phytonematode.</title>
        <authorList>
            <person name="Zhang H."/>
            <person name="Lin R."/>
            <person name="Xie B."/>
        </authorList>
    </citation>
    <scope>NUCLEOTIDE SEQUENCE</scope>
    <source>
        <strain evidence="19">BazhouSP</strain>
    </source>
</reference>
<evidence type="ECO:0000256" key="10">
    <source>
        <dbReference type="ARBA" id="ARBA00023002"/>
    </source>
</evidence>
<comment type="pathway">
    <text evidence="4">Cofactor metabolism; pyridoxal 5'-phosphate salvage; pyridoxal 5'-phosphate from pyridoxine 5'-phosphate: step 1/1.</text>
</comment>
<dbReference type="PANTHER" id="PTHR10851:SF0">
    <property type="entry name" value="PYRIDOXINE-5'-PHOSPHATE OXIDASE"/>
    <property type="match status" value="1"/>
</dbReference>
<comment type="similarity">
    <text evidence="5">Belongs to the pyridoxamine 5'-phosphate oxidase family.</text>
</comment>
<evidence type="ECO:0000256" key="2">
    <source>
        <dbReference type="ARBA" id="ARBA00003691"/>
    </source>
</evidence>
<dbReference type="InterPro" id="IPR000659">
    <property type="entry name" value="Pyridox_Oxase"/>
</dbReference>
<dbReference type="GO" id="GO:0004733">
    <property type="term" value="F:pyridoxamine phosphate oxidase activity"/>
    <property type="evidence" value="ECO:0007669"/>
    <property type="project" value="UniProtKB-EC"/>
</dbReference>
<evidence type="ECO:0000259" key="18">
    <source>
        <dbReference type="Pfam" id="PF10590"/>
    </source>
</evidence>
<sequence length="246" mass="28506">MSKEVTNSPKESNGEVADEEEAEVILHELRKEYSNPSEPFVLEDNMEGDPVKQFDIWFQNAVSEIDTSYCEANAVALSTVRDNRPSSRMVLMKGYSHNGFTFFTNAVSRKAQDLKLNPHACMLFYWPHVDRQIRIEGEVETLDEKAADEYWKKRPLPSRIGSKLSHQSAVIPSREYLEDRRMNLEKLAAKDGEDAITRPESWLGYILKPNYFEFWQGQTNRVHDRLIYQLDEGNKESGWTLNRLSP</sequence>
<dbReference type="InterPro" id="IPR019740">
    <property type="entry name" value="Pyridox_Oxase_CS"/>
</dbReference>
<gene>
    <name evidence="19" type="ORF">DdX_11990</name>
</gene>
<comment type="function">
    <text evidence="2">Catalyzes the oxidation of either pyridoxine 5'-phosphate (PNP) or pyridoxamine 5'-phosphate (PMP) into pyridoxal 5'-phosphate (PLP).</text>
</comment>
<keyword evidence="10" id="KW-0560">Oxidoreductase</keyword>
<evidence type="ECO:0000256" key="6">
    <source>
        <dbReference type="ARBA" id="ARBA00011738"/>
    </source>
</evidence>
<evidence type="ECO:0000313" key="20">
    <source>
        <dbReference type="Proteomes" id="UP001201812"/>
    </source>
</evidence>
<comment type="cofactor">
    <cofactor evidence="1">
        <name>FMN</name>
        <dbReference type="ChEBI" id="CHEBI:58210"/>
    </cofactor>
</comment>
<evidence type="ECO:0000256" key="7">
    <source>
        <dbReference type="ARBA" id="ARBA00012801"/>
    </source>
</evidence>
<dbReference type="EMBL" id="JAKKPZ010000036">
    <property type="protein sequence ID" value="KAI1708310.1"/>
    <property type="molecule type" value="Genomic_DNA"/>
</dbReference>
<dbReference type="NCBIfam" id="NF004231">
    <property type="entry name" value="PRK05679.1"/>
    <property type="match status" value="1"/>
</dbReference>
<evidence type="ECO:0000256" key="12">
    <source>
        <dbReference type="ARBA" id="ARBA00050530"/>
    </source>
</evidence>
<evidence type="ECO:0000313" key="19">
    <source>
        <dbReference type="EMBL" id="KAI1708310.1"/>
    </source>
</evidence>
<dbReference type="PIRSF" id="PIRSF000190">
    <property type="entry name" value="Pyd_amn-ph_oxd"/>
    <property type="match status" value="1"/>
</dbReference>
<protein>
    <recommendedName>
        <fullName evidence="14">Pyridoxine-5'-phosphate oxidase</fullName>
        <ecNumber evidence="7">1.4.3.5</ecNumber>
    </recommendedName>
    <alternativeName>
        <fullName evidence="15">Pyridoxamine-phosphate oxidase</fullName>
    </alternativeName>
</protein>
<accession>A0AAD4MZU7</accession>
<comment type="subunit">
    <text evidence="6">Homodimer.</text>
</comment>
<keyword evidence="8" id="KW-0285">Flavoprotein</keyword>
<dbReference type="InterPro" id="IPR019576">
    <property type="entry name" value="Pyridoxamine_oxidase_dimer_C"/>
</dbReference>
<keyword evidence="11" id="KW-0664">Pyridoxine biosynthesis</keyword>
<dbReference type="Pfam" id="PF01243">
    <property type="entry name" value="PNPOx_N"/>
    <property type="match status" value="1"/>
</dbReference>
<keyword evidence="9" id="KW-0288">FMN</keyword>
<evidence type="ECO:0000256" key="1">
    <source>
        <dbReference type="ARBA" id="ARBA00001917"/>
    </source>
</evidence>
<keyword evidence="20" id="KW-1185">Reference proteome</keyword>
<evidence type="ECO:0000256" key="13">
    <source>
        <dbReference type="ARBA" id="ARBA00052947"/>
    </source>
</evidence>
<dbReference type="PROSITE" id="PS01064">
    <property type="entry name" value="PYRIDOX_OXIDASE"/>
    <property type="match status" value="1"/>
</dbReference>
<dbReference type="PANTHER" id="PTHR10851">
    <property type="entry name" value="PYRIDOXINE-5-PHOSPHATE OXIDASE"/>
    <property type="match status" value="1"/>
</dbReference>